<dbReference type="InterPro" id="IPR036390">
    <property type="entry name" value="WH_DNA-bd_sf"/>
</dbReference>
<dbReference type="InterPro" id="IPR039781">
    <property type="entry name" value="Rad21/Rec8-like"/>
</dbReference>
<dbReference type="PANTHER" id="PTHR12585">
    <property type="entry name" value="SCC1 / RAD21 FAMILY MEMBER"/>
    <property type="match status" value="1"/>
</dbReference>
<dbReference type="InterPro" id="IPR023093">
    <property type="entry name" value="ScpA-like_C"/>
</dbReference>
<sequence length="124" mass="14987">MNNIYRCCNMKLNFAKELILNSVRTQGWVFSENQVARYLHRHFTVCNSCREEEVNLLEVAERRTKKESAMLFYETLVMKTRGFVDVKRADPYSDILFWKRPKWEQMWGDDTAHRVNSENMSLWR</sequence>
<dbReference type="PANTHER" id="PTHR12585:SF73">
    <property type="entry name" value="SISTER CHROMATID COHESION 1 PROTEIN 2"/>
    <property type="match status" value="1"/>
</dbReference>
<comment type="caution">
    <text evidence="2">The sequence shown here is derived from an EMBL/GenBank/DDBJ whole genome shotgun (WGS) entry which is preliminary data.</text>
</comment>
<reference evidence="2 3" key="1">
    <citation type="journal article" date="2018" name="Nat. Genet.">
        <title>The Rosa genome provides new insights in the design of modern roses.</title>
        <authorList>
            <person name="Bendahmane M."/>
        </authorList>
    </citation>
    <scope>NUCLEOTIDE SEQUENCE [LARGE SCALE GENOMIC DNA]</scope>
    <source>
        <strain evidence="3">cv. Old Blush</strain>
    </source>
</reference>
<protein>
    <submittedName>
        <fullName evidence="2">Putative rad21/Rec8-like protein</fullName>
    </submittedName>
</protein>
<dbReference type="InterPro" id="IPR006909">
    <property type="entry name" value="Rad21/Rec8_C_eu"/>
</dbReference>
<name>A0A2P6S5I4_ROSCH</name>
<gene>
    <name evidence="2" type="ORF">RchiOBHm_Chr2g0172041</name>
</gene>
<keyword evidence="3" id="KW-1185">Reference proteome</keyword>
<dbReference type="EMBL" id="PDCK01000040">
    <property type="protein sequence ID" value="PRQ53935.1"/>
    <property type="molecule type" value="Genomic_DNA"/>
</dbReference>
<dbReference type="Proteomes" id="UP000238479">
    <property type="component" value="Chromosome 2"/>
</dbReference>
<dbReference type="Pfam" id="PF04824">
    <property type="entry name" value="Rad21_Rec8"/>
    <property type="match status" value="1"/>
</dbReference>
<dbReference type="AlphaFoldDB" id="A0A2P6S5I4"/>
<organism evidence="2 3">
    <name type="scientific">Rosa chinensis</name>
    <name type="common">China rose</name>
    <dbReference type="NCBI Taxonomy" id="74649"/>
    <lineage>
        <taxon>Eukaryota</taxon>
        <taxon>Viridiplantae</taxon>
        <taxon>Streptophyta</taxon>
        <taxon>Embryophyta</taxon>
        <taxon>Tracheophyta</taxon>
        <taxon>Spermatophyta</taxon>
        <taxon>Magnoliopsida</taxon>
        <taxon>eudicotyledons</taxon>
        <taxon>Gunneridae</taxon>
        <taxon>Pentapetalae</taxon>
        <taxon>rosids</taxon>
        <taxon>fabids</taxon>
        <taxon>Rosales</taxon>
        <taxon>Rosaceae</taxon>
        <taxon>Rosoideae</taxon>
        <taxon>Rosoideae incertae sedis</taxon>
        <taxon>Rosa</taxon>
    </lineage>
</organism>
<dbReference type="GO" id="GO:0008278">
    <property type="term" value="C:cohesin complex"/>
    <property type="evidence" value="ECO:0007669"/>
    <property type="project" value="InterPro"/>
</dbReference>
<dbReference type="STRING" id="74649.A0A2P6S5I4"/>
<evidence type="ECO:0000259" key="1">
    <source>
        <dbReference type="Pfam" id="PF04824"/>
    </source>
</evidence>
<accession>A0A2P6S5I4</accession>
<dbReference type="Gene3D" id="1.10.10.580">
    <property type="entry name" value="Structural maintenance of chromosome 1. Chain E"/>
    <property type="match status" value="1"/>
</dbReference>
<dbReference type="GO" id="GO:1990414">
    <property type="term" value="P:replication-born double-strand break repair via sister chromatid exchange"/>
    <property type="evidence" value="ECO:0007669"/>
    <property type="project" value="TreeGrafter"/>
</dbReference>
<evidence type="ECO:0000313" key="3">
    <source>
        <dbReference type="Proteomes" id="UP000238479"/>
    </source>
</evidence>
<dbReference type="SUPFAM" id="SSF46785">
    <property type="entry name" value="Winged helix' DNA-binding domain"/>
    <property type="match status" value="1"/>
</dbReference>
<dbReference type="GO" id="GO:0003682">
    <property type="term" value="F:chromatin binding"/>
    <property type="evidence" value="ECO:0007669"/>
    <property type="project" value="TreeGrafter"/>
</dbReference>
<dbReference type="Gramene" id="PRQ53935">
    <property type="protein sequence ID" value="PRQ53935"/>
    <property type="gene ID" value="RchiOBHm_Chr2g0172041"/>
</dbReference>
<evidence type="ECO:0000313" key="2">
    <source>
        <dbReference type="EMBL" id="PRQ53935.1"/>
    </source>
</evidence>
<dbReference type="GO" id="GO:0007062">
    <property type="term" value="P:sister chromatid cohesion"/>
    <property type="evidence" value="ECO:0007669"/>
    <property type="project" value="InterPro"/>
</dbReference>
<feature type="domain" description="Rad21/Rec8-like protein C-terminal eukaryotic" evidence="1">
    <location>
        <begin position="52"/>
        <end position="97"/>
    </location>
</feature>
<proteinExistence type="predicted"/>